<reference evidence="2 3" key="1">
    <citation type="journal article" date="2021" name="Microorganisms">
        <title>Bacterial Dimethylsulfoniopropionate Biosynthesis in the East China Sea.</title>
        <authorList>
            <person name="Liu J."/>
            <person name="Zhang Y."/>
            <person name="Liu J."/>
            <person name="Zhong H."/>
            <person name="Williams B.T."/>
            <person name="Zheng Y."/>
            <person name="Curson A.R.J."/>
            <person name="Sun C."/>
            <person name="Sun H."/>
            <person name="Song D."/>
            <person name="Wagner Mackenzie B."/>
            <person name="Bermejo Martinez A."/>
            <person name="Todd J.D."/>
            <person name="Zhang X.H."/>
        </authorList>
    </citation>
    <scope>NUCLEOTIDE SEQUENCE [LARGE SCALE GENOMIC DNA]</scope>
    <source>
        <strain evidence="2 3">ESS08</strain>
    </source>
</reference>
<evidence type="ECO:0000256" key="1">
    <source>
        <dbReference type="SAM" id="MobiDB-lite"/>
    </source>
</evidence>
<comment type="caution">
    <text evidence="2">The sequence shown here is derived from an EMBL/GenBank/DDBJ whole genome shotgun (WGS) entry which is preliminary data.</text>
</comment>
<protein>
    <submittedName>
        <fullName evidence="2">Uncharacterized protein</fullName>
    </submittedName>
</protein>
<dbReference type="EMBL" id="QTKX01000003">
    <property type="protein sequence ID" value="MBS8266486.1"/>
    <property type="molecule type" value="Genomic_DNA"/>
</dbReference>
<dbReference type="Proteomes" id="UP000761411">
    <property type="component" value="Unassembled WGS sequence"/>
</dbReference>
<name>A0A944CPH5_9BACI</name>
<evidence type="ECO:0000313" key="2">
    <source>
        <dbReference type="EMBL" id="MBS8266486.1"/>
    </source>
</evidence>
<evidence type="ECO:0000313" key="3">
    <source>
        <dbReference type="Proteomes" id="UP000761411"/>
    </source>
</evidence>
<gene>
    <name evidence="2" type="ORF">DYI25_18860</name>
</gene>
<sequence length="61" mass="7288">MILSRGVWELTELEICDRKEKEPKISVTSWRNMCPKRGGAEDFGNKLEEHVPEQRRSRKFR</sequence>
<feature type="compositionally biased region" description="Basic and acidic residues" evidence="1">
    <location>
        <begin position="41"/>
        <end position="55"/>
    </location>
</feature>
<feature type="region of interest" description="Disordered" evidence="1">
    <location>
        <begin position="41"/>
        <end position="61"/>
    </location>
</feature>
<proteinExistence type="predicted"/>
<accession>A0A944CPH5</accession>
<keyword evidence="3" id="KW-1185">Reference proteome</keyword>
<dbReference type="AlphaFoldDB" id="A0A944CPH5"/>
<organism evidence="2 3">
    <name type="scientific">Mesobacillus boroniphilus</name>
    <dbReference type="NCBI Taxonomy" id="308892"/>
    <lineage>
        <taxon>Bacteria</taxon>
        <taxon>Bacillati</taxon>
        <taxon>Bacillota</taxon>
        <taxon>Bacilli</taxon>
        <taxon>Bacillales</taxon>
        <taxon>Bacillaceae</taxon>
        <taxon>Mesobacillus</taxon>
    </lineage>
</organism>